<feature type="chain" id="PRO_5019535456" evidence="2">
    <location>
        <begin position="34"/>
        <end position="354"/>
    </location>
</feature>
<evidence type="ECO:0000313" key="4">
    <source>
        <dbReference type="Proteomes" id="UP000288716"/>
    </source>
</evidence>
<keyword evidence="4" id="KW-1185">Reference proteome</keyword>
<feature type="signal peptide" evidence="2">
    <location>
        <begin position="1"/>
        <end position="33"/>
    </location>
</feature>
<evidence type="ECO:0000256" key="1">
    <source>
        <dbReference type="SAM" id="Phobius"/>
    </source>
</evidence>
<dbReference type="InterPro" id="IPR009030">
    <property type="entry name" value="Growth_fac_rcpt_cys_sf"/>
</dbReference>
<dbReference type="Gene3D" id="2.10.25.10">
    <property type="entry name" value="Laminin"/>
    <property type="match status" value="1"/>
</dbReference>
<proteinExistence type="predicted"/>
<organism evidence="3 4">
    <name type="scientific">Leptotrombidium deliense</name>
    <dbReference type="NCBI Taxonomy" id="299467"/>
    <lineage>
        <taxon>Eukaryota</taxon>
        <taxon>Metazoa</taxon>
        <taxon>Ecdysozoa</taxon>
        <taxon>Arthropoda</taxon>
        <taxon>Chelicerata</taxon>
        <taxon>Arachnida</taxon>
        <taxon>Acari</taxon>
        <taxon>Acariformes</taxon>
        <taxon>Trombidiformes</taxon>
        <taxon>Prostigmata</taxon>
        <taxon>Anystina</taxon>
        <taxon>Parasitengona</taxon>
        <taxon>Trombiculoidea</taxon>
        <taxon>Trombiculidae</taxon>
        <taxon>Leptotrombidium</taxon>
    </lineage>
</organism>
<dbReference type="AlphaFoldDB" id="A0A443SQK4"/>
<dbReference type="SUPFAM" id="SSF57184">
    <property type="entry name" value="Growth factor receptor domain"/>
    <property type="match status" value="1"/>
</dbReference>
<reference evidence="3 4" key="1">
    <citation type="journal article" date="2018" name="Gigascience">
        <title>Genomes of trombidid mites reveal novel predicted allergens and laterally-transferred genes associated with secondary metabolism.</title>
        <authorList>
            <person name="Dong X."/>
            <person name="Chaisiri K."/>
            <person name="Xia D."/>
            <person name="Armstrong S.D."/>
            <person name="Fang Y."/>
            <person name="Donnelly M.J."/>
            <person name="Kadowaki T."/>
            <person name="McGarry J.W."/>
            <person name="Darby A.C."/>
            <person name="Makepeace B.L."/>
        </authorList>
    </citation>
    <scope>NUCLEOTIDE SEQUENCE [LARGE SCALE GENOMIC DNA]</scope>
    <source>
        <strain evidence="3">UoL-UT</strain>
    </source>
</reference>
<dbReference type="EMBL" id="NCKV01000762">
    <property type="protein sequence ID" value="RWS29808.1"/>
    <property type="molecule type" value="Genomic_DNA"/>
</dbReference>
<feature type="transmembrane region" description="Helical" evidence="1">
    <location>
        <begin position="315"/>
        <end position="336"/>
    </location>
</feature>
<evidence type="ECO:0000256" key="2">
    <source>
        <dbReference type="SAM" id="SignalP"/>
    </source>
</evidence>
<dbReference type="InterPro" id="IPR006212">
    <property type="entry name" value="Furin_repeat"/>
</dbReference>
<dbReference type="CDD" id="cd00054">
    <property type="entry name" value="EGF_CA"/>
    <property type="match status" value="1"/>
</dbReference>
<name>A0A443SQK4_9ACAR</name>
<dbReference type="OrthoDB" id="19903at2759"/>
<accession>A0A443SQK4</accession>
<evidence type="ECO:0000313" key="3">
    <source>
        <dbReference type="EMBL" id="RWS29808.1"/>
    </source>
</evidence>
<keyword evidence="1" id="KW-1133">Transmembrane helix</keyword>
<dbReference type="VEuPathDB" id="VectorBase:LDEU002231"/>
<keyword evidence="1" id="KW-0472">Membrane</keyword>
<protein>
    <submittedName>
        <fullName evidence="3">Cysteine-rich with EGF-like domain protein 2</fullName>
    </submittedName>
</protein>
<comment type="caution">
    <text evidence="3">The sequence shown here is derived from an EMBL/GenBank/DDBJ whole genome shotgun (WGS) entry which is preliminary data.</text>
</comment>
<dbReference type="SMART" id="SM00261">
    <property type="entry name" value="FU"/>
    <property type="match status" value="2"/>
</dbReference>
<sequence>MKYGFSRFMHTCRINTFTALYLSTCVFLVLVSATDPPNLPDLDSDILNRAQKIKSDSQKLGPCQVCKSLISSFEAGATATARGKFEGGDASWEESRLGSYNDSELRLIEIQESLCEDLKTGKEQCQYLAEEQESEIEFWWKNIRPKDVKLFDFLCIERMQVCCPPGTFGQSCAPCPGHPDNISGENETTNIPDCQACHSSCSGHCRDKGPKGCEVCKEGYLWDNDYGCMDIDECVELNHNPCKGNTFCVNTEGSHECFRKLITSFFLCPQTTTKQRKSIVRSECDKACNGCNGDGPDLCYKCADGYTKKENICNIYVASVIGLFVALYIAVAEYTVRTSDKGSFYDDILKSVSG</sequence>
<keyword evidence="2" id="KW-0732">Signal</keyword>
<dbReference type="STRING" id="299467.A0A443SQK4"/>
<dbReference type="Proteomes" id="UP000288716">
    <property type="component" value="Unassembled WGS sequence"/>
</dbReference>
<gene>
    <name evidence="3" type="ORF">B4U80_01207</name>
</gene>
<keyword evidence="1" id="KW-0812">Transmembrane</keyword>